<proteinExistence type="predicted"/>
<dbReference type="SUPFAM" id="SSF144232">
    <property type="entry name" value="HIT/MYND zinc finger-like"/>
    <property type="match status" value="1"/>
</dbReference>
<dbReference type="FunFam" id="1.20.120.1110:FF:000001">
    <property type="entry name" value="RUNX1 translocation partner 1"/>
    <property type="match status" value="1"/>
</dbReference>
<evidence type="ECO:0000256" key="2">
    <source>
        <dbReference type="ARBA" id="ARBA00022491"/>
    </source>
</evidence>
<dbReference type="PROSITE" id="PS01360">
    <property type="entry name" value="ZF_MYND_1"/>
    <property type="match status" value="1"/>
</dbReference>
<dbReference type="PANTHER" id="PTHR10379:SF6">
    <property type="entry name" value="PROTEIN CBFA2T3"/>
    <property type="match status" value="1"/>
</dbReference>
<dbReference type="GO" id="GO:0005634">
    <property type="term" value="C:nucleus"/>
    <property type="evidence" value="ECO:0007669"/>
    <property type="project" value="UniProtKB-SubCell"/>
</dbReference>
<keyword evidence="2" id="KW-0678">Repressor</keyword>
<feature type="domain" description="TAFH" evidence="13">
    <location>
        <begin position="101"/>
        <end position="196"/>
    </location>
</feature>
<dbReference type="InterPro" id="IPR003894">
    <property type="entry name" value="TAFH_NHR1"/>
</dbReference>
<evidence type="ECO:0000259" key="12">
    <source>
        <dbReference type="PROSITE" id="PS50865"/>
    </source>
</evidence>
<evidence type="ECO:0000256" key="11">
    <source>
        <dbReference type="SAM" id="MobiDB-lite"/>
    </source>
</evidence>
<dbReference type="Gene3D" id="1.20.120.1110">
    <property type="entry name" value="TAFH/NHR1 domain"/>
    <property type="match status" value="1"/>
</dbReference>
<dbReference type="Pfam" id="PF08788">
    <property type="entry name" value="NHR2"/>
    <property type="match status" value="1"/>
</dbReference>
<dbReference type="InterPro" id="IPR014896">
    <property type="entry name" value="NHR2"/>
</dbReference>
<dbReference type="GO" id="GO:0003714">
    <property type="term" value="F:transcription corepressor activity"/>
    <property type="evidence" value="ECO:0007669"/>
    <property type="project" value="InterPro"/>
</dbReference>
<keyword evidence="3" id="KW-0479">Metal-binding</keyword>
<protein>
    <submittedName>
        <fullName evidence="14">(spotted green pufferfish) hypothetical protein</fullName>
    </submittedName>
</protein>
<dbReference type="InterPro" id="IPR013289">
    <property type="entry name" value="CBFA2T1/2/3"/>
</dbReference>
<dbReference type="SUPFAM" id="SSF158553">
    <property type="entry name" value="TAFH domain-like"/>
    <property type="match status" value="1"/>
</dbReference>
<dbReference type="AlphaFoldDB" id="Q4SI22"/>
<dbReference type="SMART" id="SM00549">
    <property type="entry name" value="TAFH"/>
    <property type="match status" value="1"/>
</dbReference>
<accession>Q4SI22</accession>
<feature type="domain" description="MYND-type" evidence="12">
    <location>
        <begin position="504"/>
        <end position="540"/>
    </location>
</feature>
<feature type="region of interest" description="Disordered" evidence="11">
    <location>
        <begin position="365"/>
        <end position="425"/>
    </location>
</feature>
<keyword evidence="4 9" id="KW-0863">Zinc-finger</keyword>
<dbReference type="Gene3D" id="6.10.250.230">
    <property type="match status" value="1"/>
</dbReference>
<comment type="subcellular location">
    <subcellularLocation>
        <location evidence="1">Nucleus</location>
    </subcellularLocation>
</comment>
<name>Q4SI22_TETNG</name>
<dbReference type="PRINTS" id="PR01875">
    <property type="entry name" value="ETOFAMILY"/>
</dbReference>
<evidence type="ECO:0000256" key="3">
    <source>
        <dbReference type="ARBA" id="ARBA00022723"/>
    </source>
</evidence>
<dbReference type="GO" id="GO:0008270">
    <property type="term" value="F:zinc ion binding"/>
    <property type="evidence" value="ECO:0007669"/>
    <property type="project" value="UniProtKB-KW"/>
</dbReference>
<comment type="caution">
    <text evidence="14">The sequence shown here is derived from an EMBL/GenBank/DDBJ whole genome shotgun (WGS) entry which is preliminary data.</text>
</comment>
<evidence type="ECO:0000256" key="10">
    <source>
        <dbReference type="SAM" id="Coils"/>
    </source>
</evidence>
<dbReference type="Pfam" id="PF01753">
    <property type="entry name" value="zf-MYND"/>
    <property type="match status" value="1"/>
</dbReference>
<keyword evidence="10" id="KW-0175">Coiled coil</keyword>
<keyword evidence="8" id="KW-0539">Nucleus</keyword>
<dbReference type="PANTHER" id="PTHR10379">
    <property type="entry name" value="MTG8 ETO EIGHT TWENTY ONE PROTEIN"/>
    <property type="match status" value="1"/>
</dbReference>
<keyword evidence="7" id="KW-0804">Transcription</keyword>
<evidence type="ECO:0000313" key="14">
    <source>
        <dbReference type="EMBL" id="CAF99710.1"/>
    </source>
</evidence>
<sequence length="657" mass="73733">MPDSPADVKTQPRSTPPTMPPPPPAVSQATNRNASFTPTTSKSTDPIHVPPFRLSTVLNGSSHSPTSLNGAPSTPNGFSNGPAMSSTASLSNQQLPPACGARQLCKLKRFLTTLQQFGNDISPEIGERVRSLVLGLVNSTLTIEDFHSKLHEATNFPLRPFVIPFLKANLPLLQRELLHCARLAKQTPAQYLAQHEQLLLDANASSPLDSSEIMLEMNEHGKRRTPDSCAQALESRCHSATEQQAFLSRETCMGPQHYRLEDMALAHQYRDAYRHSERDRHRQTAVHGARQEEVIDHRLTDREWAEEWKHLDNVCISVVALLNCIMDMVEKTRRSLTVLRRCQEADREEMNHWIRRYSDVEEMKKGGSNGLHCLPPSPLPPPSTHHSSSSNTANSSESLPVGTPSAAERQTGRQTEIHRDFLHRPPSGYLPEEIWRKAEEAVNEVKRQAMTELQKAVSDAERKAHEMISAERSKMERALAEAKRQASEDALTIINQQEDSSESCWNCGRKASETCSGCNTARYCGSFCQHKDWEKHHHVCEQHRGRGWWRQCQRLGQPQGEQFQQCLSLHNPSHPCSTGRHLTLMSDPGPFPAYGCDCADTLHKTKLKKLHRTLLPVLLLHSGPYVFFVLSSSAVFPSPPEIDLFFFLELVTFVPSP</sequence>
<feature type="compositionally biased region" description="Low complexity" evidence="11">
    <location>
        <begin position="384"/>
        <end position="400"/>
    </location>
</feature>
<keyword evidence="6" id="KW-0805">Transcription regulation</keyword>
<evidence type="ECO:0000256" key="4">
    <source>
        <dbReference type="ARBA" id="ARBA00022771"/>
    </source>
</evidence>
<dbReference type="PROSITE" id="PS51119">
    <property type="entry name" value="TAFH"/>
    <property type="match status" value="1"/>
</dbReference>
<dbReference type="FunFam" id="6.10.140.2220:FF:000001">
    <property type="entry name" value="CBFA2/RUNX1 translocation partner 3"/>
    <property type="match status" value="1"/>
</dbReference>
<feature type="compositionally biased region" description="Pro residues" evidence="11">
    <location>
        <begin position="14"/>
        <end position="25"/>
    </location>
</feature>
<keyword evidence="5" id="KW-0862">Zinc</keyword>
<evidence type="ECO:0000259" key="13">
    <source>
        <dbReference type="PROSITE" id="PS51119"/>
    </source>
</evidence>
<dbReference type="GO" id="GO:0006351">
    <property type="term" value="P:DNA-templated transcription"/>
    <property type="evidence" value="ECO:0007669"/>
    <property type="project" value="InterPro"/>
</dbReference>
<dbReference type="EMBL" id="CAAE01014581">
    <property type="protein sequence ID" value="CAF99710.1"/>
    <property type="molecule type" value="Genomic_DNA"/>
</dbReference>
<dbReference type="Pfam" id="PF07531">
    <property type="entry name" value="TAFH"/>
    <property type="match status" value="1"/>
</dbReference>
<evidence type="ECO:0000256" key="6">
    <source>
        <dbReference type="ARBA" id="ARBA00023015"/>
    </source>
</evidence>
<evidence type="ECO:0000256" key="8">
    <source>
        <dbReference type="ARBA" id="ARBA00023242"/>
    </source>
</evidence>
<gene>
    <name evidence="14" type="ORF">GSTENG00017882001</name>
</gene>
<organism evidence="14">
    <name type="scientific">Tetraodon nigroviridis</name>
    <name type="common">Spotted green pufferfish</name>
    <name type="synonym">Chelonodon nigroviridis</name>
    <dbReference type="NCBI Taxonomy" id="99883"/>
    <lineage>
        <taxon>Eukaryota</taxon>
        <taxon>Metazoa</taxon>
        <taxon>Chordata</taxon>
        <taxon>Craniata</taxon>
        <taxon>Vertebrata</taxon>
        <taxon>Euteleostomi</taxon>
        <taxon>Actinopterygii</taxon>
        <taxon>Neopterygii</taxon>
        <taxon>Teleostei</taxon>
        <taxon>Neoteleostei</taxon>
        <taxon>Acanthomorphata</taxon>
        <taxon>Eupercaria</taxon>
        <taxon>Tetraodontiformes</taxon>
        <taxon>Tetradontoidea</taxon>
        <taxon>Tetraodontidae</taxon>
        <taxon>Tetraodon</taxon>
    </lineage>
</organism>
<feature type="coiled-coil region" evidence="10">
    <location>
        <begin position="443"/>
        <end position="485"/>
    </location>
</feature>
<dbReference type="PROSITE" id="PS50865">
    <property type="entry name" value="ZF_MYND_2"/>
    <property type="match status" value="1"/>
</dbReference>
<evidence type="ECO:0000256" key="7">
    <source>
        <dbReference type="ARBA" id="ARBA00023163"/>
    </source>
</evidence>
<feature type="region of interest" description="Disordered" evidence="11">
    <location>
        <begin position="1"/>
        <end position="94"/>
    </location>
</feature>
<feature type="compositionally biased region" description="Polar residues" evidence="11">
    <location>
        <begin position="27"/>
        <end position="44"/>
    </location>
</feature>
<reference evidence="14" key="1">
    <citation type="journal article" date="2004" name="Nature">
        <title>Genome duplication in the teleost fish Tetraodon nigroviridis reveals the early vertebrate proto-karyotype.</title>
        <authorList>
            <person name="Jaillon O."/>
            <person name="Aury J.-M."/>
            <person name="Brunet F."/>
            <person name="Petit J.-L."/>
            <person name="Stange-Thomann N."/>
            <person name="Mauceli E."/>
            <person name="Bouneau L."/>
            <person name="Fischer C."/>
            <person name="Ozouf-Costaz C."/>
            <person name="Bernot A."/>
            <person name="Nicaud S."/>
            <person name="Jaffe D."/>
            <person name="Fisher S."/>
            <person name="Lutfalla G."/>
            <person name="Dossat C."/>
            <person name="Segurens B."/>
            <person name="Dasilva C."/>
            <person name="Salanoubat M."/>
            <person name="Levy M."/>
            <person name="Boudet N."/>
            <person name="Castellano S."/>
            <person name="Anthouard V."/>
            <person name="Jubin C."/>
            <person name="Castelli V."/>
            <person name="Katinka M."/>
            <person name="Vacherie B."/>
            <person name="Biemont C."/>
            <person name="Skalli Z."/>
            <person name="Cattolico L."/>
            <person name="Poulain J."/>
            <person name="De Berardinis V."/>
            <person name="Cruaud C."/>
            <person name="Duprat S."/>
            <person name="Brottier P."/>
            <person name="Coutanceau J.-P."/>
            <person name="Gouzy J."/>
            <person name="Parra G."/>
            <person name="Lardier G."/>
            <person name="Chapple C."/>
            <person name="McKernan K.J."/>
            <person name="McEwan P."/>
            <person name="Bosak S."/>
            <person name="Kellis M."/>
            <person name="Volff J.-N."/>
            <person name="Guigo R."/>
            <person name="Zody M.C."/>
            <person name="Mesirov J."/>
            <person name="Lindblad-Toh K."/>
            <person name="Birren B."/>
            <person name="Nusbaum C."/>
            <person name="Kahn D."/>
            <person name="Robinson-Rechavi M."/>
            <person name="Laudet V."/>
            <person name="Schachter V."/>
            <person name="Quetier F."/>
            <person name="Saurin W."/>
            <person name="Scarpelli C."/>
            <person name="Wincker P."/>
            <person name="Lander E.S."/>
            <person name="Weissenbach J."/>
            <person name="Roest Crollius H."/>
        </authorList>
    </citation>
    <scope>NUCLEOTIDE SEQUENCE [LARGE SCALE GENOMIC DNA]</scope>
</reference>
<feature type="compositionally biased region" description="Polar residues" evidence="11">
    <location>
        <begin position="56"/>
        <end position="94"/>
    </location>
</feature>
<dbReference type="Gene3D" id="6.10.140.2220">
    <property type="match status" value="1"/>
</dbReference>
<dbReference type="InterPro" id="IPR002893">
    <property type="entry name" value="Znf_MYND"/>
</dbReference>
<evidence type="ECO:0000256" key="1">
    <source>
        <dbReference type="ARBA" id="ARBA00004123"/>
    </source>
</evidence>
<dbReference type="OrthoDB" id="8872930at2759"/>
<evidence type="ECO:0000256" key="9">
    <source>
        <dbReference type="PROSITE-ProRule" id="PRU00134"/>
    </source>
</evidence>
<evidence type="ECO:0000256" key="5">
    <source>
        <dbReference type="ARBA" id="ARBA00022833"/>
    </source>
</evidence>
<dbReference type="InterPro" id="IPR037249">
    <property type="entry name" value="TAFH/NHR1_dom_sf"/>
</dbReference>
<dbReference type="KEGG" id="tng:GSTEN00017882G001"/>
<reference evidence="14" key="2">
    <citation type="submission" date="2004-02" db="EMBL/GenBank/DDBJ databases">
        <authorList>
            <consortium name="Genoscope"/>
            <consortium name="Whitehead Institute Centre for Genome Research"/>
        </authorList>
    </citation>
    <scope>NUCLEOTIDE SEQUENCE</scope>
</reference>